<dbReference type="Pfam" id="PF13088">
    <property type="entry name" value="BNR_2"/>
    <property type="match status" value="1"/>
</dbReference>
<dbReference type="PANTHER" id="PTHR43752">
    <property type="entry name" value="BNR/ASP-BOX REPEAT FAMILY PROTEIN"/>
    <property type="match status" value="1"/>
</dbReference>
<dbReference type="EMBL" id="RIBZ01000868">
    <property type="protein sequence ID" value="RNF81246.1"/>
    <property type="molecule type" value="Genomic_DNA"/>
</dbReference>
<dbReference type="RefSeq" id="WP_123108260.1">
    <property type="nucleotide sequence ID" value="NZ_RIBZ01000868.1"/>
</dbReference>
<accession>A0A3M8SNW8</accession>
<dbReference type="PANTHER" id="PTHR43752:SF2">
    <property type="entry name" value="BNR_ASP-BOX REPEAT FAMILY PROTEIN"/>
    <property type="match status" value="1"/>
</dbReference>
<sequence length="356" mass="38273">MTVHREFVLRDDPRFGHCHASTLLPLPDGEVLAAWFAGSREGADDVAVWLARRTGGGWGAPVKVADEAGLPHWNPVLFATGHGEVLLFYKTGHRIPDWRTRVLRSRDGGLSWSAPAELVPGADGAGGRGPVKNKPLRLADGGWLAPASVEEPQSADGRWDAFTDRSDDGGASWRRSAPVPLDRPAFPGAGVIQPALWESAPGEVRMLLRSSCGRVCRSASHDGGVTWSTAHPLDVPNNNSGLDAVRLADGRVVLAHNPVAAEWGARTPLVLSVSEDDGITWRRAVVLEDRPVSRPGAIVPDETGVRTDGHSEFSYPAVLPWADGVAVTYTWQRRGIAFATVSEAALRRNNESTVNR</sequence>
<evidence type="ECO:0000313" key="2">
    <source>
        <dbReference type="EMBL" id="RNF81246.1"/>
    </source>
</evidence>
<dbReference type="Proteomes" id="UP000275401">
    <property type="component" value="Unassembled WGS sequence"/>
</dbReference>
<protein>
    <submittedName>
        <fullName evidence="2">Neuraminidase (Sialidase)</fullName>
    </submittedName>
</protein>
<proteinExistence type="predicted"/>
<dbReference type="InterPro" id="IPR036278">
    <property type="entry name" value="Sialidase_sf"/>
</dbReference>
<comment type="caution">
    <text evidence="2">The sequence shown here is derived from an EMBL/GenBank/DDBJ whole genome shotgun (WGS) entry which is preliminary data.</text>
</comment>
<dbReference type="InterPro" id="IPR011040">
    <property type="entry name" value="Sialidase"/>
</dbReference>
<dbReference type="AlphaFoldDB" id="A0A3M8SNW8"/>
<organism evidence="2 3">
    <name type="scientific">Streptomyces botrytidirepellens</name>
    <dbReference type="NCBI Taxonomy" id="2486417"/>
    <lineage>
        <taxon>Bacteria</taxon>
        <taxon>Bacillati</taxon>
        <taxon>Actinomycetota</taxon>
        <taxon>Actinomycetes</taxon>
        <taxon>Kitasatosporales</taxon>
        <taxon>Streptomycetaceae</taxon>
        <taxon>Streptomyces</taxon>
    </lineage>
</organism>
<evidence type="ECO:0000259" key="1">
    <source>
        <dbReference type="Pfam" id="PF13088"/>
    </source>
</evidence>
<name>A0A3M8SNW8_9ACTN</name>
<gene>
    <name evidence="2" type="ORF">EEJ42_46930</name>
</gene>
<dbReference type="Gene3D" id="2.120.10.10">
    <property type="match status" value="1"/>
</dbReference>
<reference evidence="2 3" key="1">
    <citation type="submission" date="2018-11" db="EMBL/GenBank/DDBJ databases">
        <title>The Potential of Streptomyces as Biocontrol Agents against the Tomato grey mould, Botrytis cinerea (Gray mold) Frontiers in Microbiology.</title>
        <authorList>
            <person name="Li D."/>
        </authorList>
    </citation>
    <scope>NUCLEOTIDE SEQUENCE [LARGE SCALE GENOMIC DNA]</scope>
    <source>
        <strain evidence="2 3">NEAU-LD23</strain>
    </source>
</reference>
<evidence type="ECO:0000313" key="3">
    <source>
        <dbReference type="Proteomes" id="UP000275401"/>
    </source>
</evidence>
<feature type="domain" description="Sialidase" evidence="1">
    <location>
        <begin position="29"/>
        <end position="324"/>
    </location>
</feature>
<keyword evidence="3" id="KW-1185">Reference proteome</keyword>
<dbReference type="SUPFAM" id="SSF50939">
    <property type="entry name" value="Sialidases"/>
    <property type="match status" value="1"/>
</dbReference>
<dbReference type="CDD" id="cd15482">
    <property type="entry name" value="Sialidase_non-viral"/>
    <property type="match status" value="1"/>
</dbReference>